<gene>
    <name evidence="2" type="ORF">D5F53_22515</name>
</gene>
<dbReference type="KEGG" id="plw:D5F53_22515"/>
<feature type="transmembrane region" description="Helical" evidence="1">
    <location>
        <begin position="169"/>
        <end position="187"/>
    </location>
</feature>
<feature type="transmembrane region" description="Helical" evidence="1">
    <location>
        <begin position="86"/>
        <end position="106"/>
    </location>
</feature>
<proteinExistence type="predicted"/>
<feature type="transmembrane region" description="Helical" evidence="1">
    <location>
        <begin position="126"/>
        <end position="148"/>
    </location>
</feature>
<reference evidence="2 3" key="1">
    <citation type="submission" date="2018-09" db="EMBL/GenBank/DDBJ databases">
        <title>Genome Sequence of Paenibacillus lautus Strain E7593-69, Azo Dye-Degrading Bacteria, Isolated from Commercial Tattoo Inks.</title>
        <authorList>
            <person name="Nho S.W."/>
            <person name="Kim S.-J."/>
            <person name="Kweon O."/>
            <person name="Cerniglia C.E."/>
        </authorList>
    </citation>
    <scope>NUCLEOTIDE SEQUENCE [LARGE SCALE GENOMIC DNA]</scope>
    <source>
        <strain evidence="2 3">E7593-69</strain>
    </source>
</reference>
<protein>
    <recommendedName>
        <fullName evidence="4">Yip1 domain-containing protein</fullName>
    </recommendedName>
</protein>
<evidence type="ECO:0008006" key="4">
    <source>
        <dbReference type="Google" id="ProtNLM"/>
    </source>
</evidence>
<feature type="transmembrane region" description="Helical" evidence="1">
    <location>
        <begin position="221"/>
        <end position="243"/>
    </location>
</feature>
<evidence type="ECO:0000256" key="1">
    <source>
        <dbReference type="SAM" id="Phobius"/>
    </source>
</evidence>
<keyword evidence="1" id="KW-0812">Transmembrane</keyword>
<keyword evidence="1" id="KW-1133">Transmembrane helix</keyword>
<dbReference type="AlphaFoldDB" id="A0A385TQP9"/>
<dbReference type="EMBL" id="CP032412">
    <property type="protein sequence ID" value="AYB45893.1"/>
    <property type="molecule type" value="Genomic_DNA"/>
</dbReference>
<evidence type="ECO:0000313" key="2">
    <source>
        <dbReference type="EMBL" id="AYB45893.1"/>
    </source>
</evidence>
<sequence length="244" mass="25813">MGFCIHCGKELTDGVAHQCTNDIPADPLKYTAAAAEPEPGRPDSASAGASHAKTSSAVQVDGQVLLNLLKNPISALNMRGDQTGMIYGLIGMASSILGFWLFGLGVKRMFYSGLGMMSALLSDFGMGGRFLLLGLFSTVILLGSFWLAGNMMTKQKLDMKDYIAKMGSFQLPFGAALIVSGLLSFLLVKPAFFILVFALMTGLAANSAAAIELYRIGSTQLVKFIGIALGIYVVLLAVVNTILL</sequence>
<dbReference type="Proteomes" id="UP000266552">
    <property type="component" value="Chromosome"/>
</dbReference>
<keyword evidence="1" id="KW-0472">Membrane</keyword>
<accession>A0A385TQP9</accession>
<dbReference type="RefSeq" id="WP_119849543.1">
    <property type="nucleotide sequence ID" value="NZ_CP032412.1"/>
</dbReference>
<name>A0A385TQP9_PAELA</name>
<evidence type="ECO:0000313" key="3">
    <source>
        <dbReference type="Proteomes" id="UP000266552"/>
    </source>
</evidence>
<feature type="transmembrane region" description="Helical" evidence="1">
    <location>
        <begin position="193"/>
        <end position="214"/>
    </location>
</feature>
<organism evidence="2 3">
    <name type="scientific">Paenibacillus lautus</name>
    <name type="common">Bacillus lautus</name>
    <dbReference type="NCBI Taxonomy" id="1401"/>
    <lineage>
        <taxon>Bacteria</taxon>
        <taxon>Bacillati</taxon>
        <taxon>Bacillota</taxon>
        <taxon>Bacilli</taxon>
        <taxon>Bacillales</taxon>
        <taxon>Paenibacillaceae</taxon>
        <taxon>Paenibacillus</taxon>
    </lineage>
</organism>
<keyword evidence="3" id="KW-1185">Reference proteome</keyword>